<evidence type="ECO:0000313" key="5">
    <source>
        <dbReference type="Proteomes" id="UP000291269"/>
    </source>
</evidence>
<dbReference type="Pfam" id="PF13087">
    <property type="entry name" value="AAA_12"/>
    <property type="match status" value="1"/>
</dbReference>
<feature type="domain" description="Restriction endonuclease type II-like" evidence="3">
    <location>
        <begin position="1598"/>
        <end position="1688"/>
    </location>
</feature>
<accession>A0A4Q2KBL6</accession>
<dbReference type="InterPro" id="IPR047187">
    <property type="entry name" value="SF1_C_Upf1"/>
</dbReference>
<dbReference type="GO" id="GO:0004386">
    <property type="term" value="F:helicase activity"/>
    <property type="evidence" value="ECO:0007669"/>
    <property type="project" value="InterPro"/>
</dbReference>
<protein>
    <submittedName>
        <fullName evidence="4">DUF4011 domain-containing protein</fullName>
    </submittedName>
</protein>
<dbReference type="InterPro" id="IPR041679">
    <property type="entry name" value="DNA2/NAM7-like_C"/>
</dbReference>
<dbReference type="Proteomes" id="UP000291269">
    <property type="component" value="Unassembled WGS sequence"/>
</dbReference>
<dbReference type="InterPro" id="IPR041677">
    <property type="entry name" value="DNA2/NAM7_AAA_11"/>
</dbReference>
<dbReference type="InterPro" id="IPR045055">
    <property type="entry name" value="DNA2/NAM7-like"/>
</dbReference>
<evidence type="ECO:0000259" key="1">
    <source>
        <dbReference type="Pfam" id="PF13086"/>
    </source>
</evidence>
<dbReference type="InterPro" id="IPR025103">
    <property type="entry name" value="DUF4011"/>
</dbReference>
<gene>
    <name evidence="4" type="ORF">ESZ91_00455</name>
</gene>
<name>A0A4Q2KBL6_9FIRM</name>
<dbReference type="Gene3D" id="3.40.50.300">
    <property type="entry name" value="P-loop containing nucleotide triphosphate hydrolases"/>
    <property type="match status" value="3"/>
</dbReference>
<evidence type="ECO:0000259" key="2">
    <source>
        <dbReference type="Pfam" id="PF13087"/>
    </source>
</evidence>
<dbReference type="Pfam" id="PF13086">
    <property type="entry name" value="AAA_11"/>
    <property type="match status" value="2"/>
</dbReference>
<dbReference type="InterPro" id="IPR049468">
    <property type="entry name" value="Restrct_endonuc-II-like_dom"/>
</dbReference>
<proteinExistence type="predicted"/>
<dbReference type="RefSeq" id="WP_129223022.1">
    <property type="nucleotide sequence ID" value="NZ_SDOZ01000002.1"/>
</dbReference>
<dbReference type="PANTHER" id="PTHR10887">
    <property type="entry name" value="DNA2/NAM7 HELICASE FAMILY"/>
    <property type="match status" value="1"/>
</dbReference>
<dbReference type="PANTHER" id="PTHR10887:SF530">
    <property type="entry name" value="SUPERFAMILY I DNA HELICASES"/>
    <property type="match status" value="1"/>
</dbReference>
<dbReference type="Pfam" id="PF13195">
    <property type="entry name" value="DUF4011"/>
    <property type="match status" value="1"/>
</dbReference>
<evidence type="ECO:0000313" key="4">
    <source>
        <dbReference type="EMBL" id="RXZ60892.1"/>
    </source>
</evidence>
<dbReference type="InterPro" id="IPR027417">
    <property type="entry name" value="P-loop_NTPase"/>
</dbReference>
<dbReference type="Pfam" id="PF18741">
    <property type="entry name" value="MTES_1575"/>
    <property type="match status" value="1"/>
</dbReference>
<dbReference type="SUPFAM" id="SSF52540">
    <property type="entry name" value="P-loop containing nucleoside triphosphate hydrolases"/>
    <property type="match status" value="1"/>
</dbReference>
<evidence type="ECO:0000259" key="3">
    <source>
        <dbReference type="Pfam" id="PF18741"/>
    </source>
</evidence>
<organism evidence="4 5">
    <name type="scientific">Candidatus Borkfalkia ceftriaxoniphila</name>
    <dbReference type="NCBI Taxonomy" id="2508949"/>
    <lineage>
        <taxon>Bacteria</taxon>
        <taxon>Bacillati</taxon>
        <taxon>Bacillota</taxon>
        <taxon>Clostridia</taxon>
        <taxon>Christensenellales</taxon>
        <taxon>Christensenellaceae</taxon>
        <taxon>Candidatus Borkfalkia</taxon>
    </lineage>
</organism>
<comment type="caution">
    <text evidence="4">The sequence shown here is derived from an EMBL/GenBank/DDBJ whole genome shotgun (WGS) entry which is preliminary data.</text>
</comment>
<reference evidence="4 5" key="1">
    <citation type="journal article" date="2019" name="Gut">
        <title>Antibiotics-induced monodominance of a novel gut bacterial order.</title>
        <authorList>
            <person name="Hildebrand F."/>
            <person name="Moitinho-Silva L."/>
            <person name="Blasche S."/>
            <person name="Jahn M.T."/>
            <person name="Gossmann T.I."/>
            <person name="Heuerta-Cepas J."/>
            <person name="Hercog R."/>
            <person name="Luetge M."/>
            <person name="Bahram M."/>
            <person name="Pryszlak A."/>
            <person name="Alves R.J."/>
            <person name="Waszak S.M."/>
            <person name="Zhu A."/>
            <person name="Ye L."/>
            <person name="Costea P.I."/>
            <person name="Aalvink S."/>
            <person name="Belzer C."/>
            <person name="Forslund S.K."/>
            <person name="Sunagawa S."/>
            <person name="Hentschel U."/>
            <person name="Merten C."/>
            <person name="Patil K.R."/>
            <person name="Benes V."/>
            <person name="Bork P."/>
        </authorList>
    </citation>
    <scope>NUCLEOTIDE SEQUENCE [LARGE SCALE GENOMIC DNA]</scope>
    <source>
        <strain evidence="4 5">HDS1380</strain>
    </source>
</reference>
<dbReference type="EMBL" id="SDOZ01000002">
    <property type="protein sequence ID" value="RXZ60892.1"/>
    <property type="molecule type" value="Genomic_DNA"/>
</dbReference>
<feature type="domain" description="DNA2/NAM7 helicase helicase" evidence="1">
    <location>
        <begin position="1294"/>
        <end position="1334"/>
    </location>
</feature>
<keyword evidence="5" id="KW-1185">Reference proteome</keyword>
<dbReference type="OrthoDB" id="9757917at2"/>
<dbReference type="FunFam" id="3.40.50.300:FF:002063">
    <property type="entry name" value="DNA helicase related protein"/>
    <property type="match status" value="1"/>
</dbReference>
<feature type="domain" description="DNA2/NAM7 helicase helicase" evidence="1">
    <location>
        <begin position="661"/>
        <end position="760"/>
    </location>
</feature>
<sequence length="1891" mass="212794">MASKKSAKNTLKEAVTLSYKLQRFVSYADFFNRVPLFISLQVSNQSSETIDDIDVVIENASGLLLPFSKHLEHLPFESTVEIATEDVLSPLYLTEISEITVQPVTIKALSGATVIVEERAEVTVLPFDYWSGRSGNAELLSCFSRPKIADCLRVLSEAQEQLKKWGIACEWRGYAEGDKNKIRQIAAAIFSVLKKNSIEKSAAEFQYEDPMPVGDITKILKTRVGTSFELTLFIVSCLECANLHPVIVVGEKSVSCGVWLYDNCFLDSVSDDTVLMQKYISGGINNISGFDVEDVFSGRNVNFTASEKHFAQKLDGGYFDTVIDVKRCRLARIYSLPLKVKGIKGYELLGDDETNIEAAPQNLAGIKKLSVDGKATKNKQWERRLLDLSLKNSLLNFKPDKNCLHIVSSDINATFGGLSSHSEYAVLEKPTDGRGMIDDLSFFGSASRLSALSALLEVELKNKRIRTYSSKDEVNDVMRYLIKKAKTAEEEAGANVIYLAFGFLKWYENGVGEPKYAPLILCPAKIEKSKGGKGYSVRFTDDEMQVNTTLLEFLLREYKIDIRGLDNIASGIQISEIIAMVKMEILNMKNWDVVEEVYLANFSFARYAMWNDVRKNIDKFRKNPMVKSLLNNRLEITNNVFEDKAEDEYPAAEVLSPMVADSSQFSAIAEAINGASFVLHGPPGTGKSQTITNIIANCLNKGKRVLFVAEKQAALSVVKKRLDGIGLGDFCLELHSNKVDKSVVLHNLETTLDLKCEEEEGEFAAKGELIEALRKDLNEPISALHKKRRLGVSVYEAILIYLKNKGAPDVLDIESTFYDSLTKEKLETYEKMLMEVAAAAKQCGGVYRSPFENVNLTEFDSDVRNTVYYSAEVMIAEIRHLKNYLSLFLDFYRQRVSAFTDKKLQTLVQLIEVLRGEEIKEYFDCDENEFYVFFNANRRLDRLLGNYFKNFKALIPVDVNEAVIEQELDNWGDNYKSSKVLGTLAKRLRKAAIVKLSPQEELKYIGIVAQIYSDLNLIKTNTRLSANFTDRGGKINFKRREDFLEPLMQMHALCEGVFMDYNADSFNSVLVKSVGSGYAVPILDGLKQAIAGFEAGKNNFAAAVNADPEGWYDEDLLDYFNDKASALIDNIDMLAGWCMFKRISHELDEAGLTFITDSLASGAISSDNLLDSFRKNVYRNFLETNIGADAVLSKFSSSVLEEKIEQFRALDEQYSELAREHIRRALISRLPSTSTEGALSLEVLAFQRHLKSNLRGMTLKGFFADIPELLTALAPCMLMSPVTVAQYLEPEPDLFDLVIFDEASQLPTSEAIGALARAKSAIIVGDPKQLPPTSFFSSGYVDEENLDNEDLESILDDCLALSMPEKHLTWHYRSKHESLIAFSNIMYYGSKLCTFPSPDALESKVRLALVEDGVYDRGFTKRNKGEADALVNEVIRRLKDPKLSQSSIGIVTFSTAQQDYIERRLSDALIKNRLEDAAFEREEPIFVKNLENVQGDERDVILFSVCYGPDRTGRISLNFGPLNQVGGWRRLNVAVSRAREEMVVFASMTSAMIDLSKTNSKGVAGLKAFLEFAQKGKTTLALNAEELQSAKSGIGKYIARELKTYGYECRYDVGISEFKIDCAVVDPKNKKRFILAILCDGSTAFRSSAKDRCILQTQILKHNNWNVVRLFSINFINNPKREIKRIKDILDRLTGVEKQTRDYLTKYKKAYRYAKLEQQNNLAQFVTSGENDAEIVARLKAIASAEEPFSEQFLMKRCLNSLGVLKYGAKVEERMLNLINLCELKRETLCGKTYLRKTDKCLDCDFYRYEAGEPIRKTEQDFTPYEVIALIKGLLENKVSLYCDELIALVCTELKVARPSDRFTEFINQCIMLGVQKGIFIRSISDRISFC</sequence>
<feature type="domain" description="DNA2/NAM7 helicase-like C-terminal" evidence="2">
    <location>
        <begin position="1363"/>
        <end position="1547"/>
    </location>
</feature>
<dbReference type="CDD" id="cd18808">
    <property type="entry name" value="SF1_C_Upf1"/>
    <property type="match status" value="1"/>
</dbReference>